<evidence type="ECO:0000313" key="4">
    <source>
        <dbReference type="Proteomes" id="UP000054270"/>
    </source>
</evidence>
<dbReference type="PANTHER" id="PTHR10039">
    <property type="entry name" value="AMELOGENIN"/>
    <property type="match status" value="1"/>
</dbReference>
<dbReference type="SUPFAM" id="SSF52540">
    <property type="entry name" value="P-loop containing nucleoside triphosphate hydrolases"/>
    <property type="match status" value="1"/>
</dbReference>
<protein>
    <recommendedName>
        <fullName evidence="2">Nephrocystin 3-like N-terminal domain-containing protein</fullName>
    </recommendedName>
</protein>
<keyword evidence="1" id="KW-0677">Repeat</keyword>
<dbReference type="EMBL" id="KN817567">
    <property type="protein sequence ID" value="KJA20467.1"/>
    <property type="molecule type" value="Genomic_DNA"/>
</dbReference>
<dbReference type="PANTHER" id="PTHR10039:SF14">
    <property type="entry name" value="NACHT DOMAIN-CONTAINING PROTEIN"/>
    <property type="match status" value="1"/>
</dbReference>
<dbReference type="Pfam" id="PF24883">
    <property type="entry name" value="NPHP3_N"/>
    <property type="match status" value="1"/>
</dbReference>
<accession>A0A0D2L187</accession>
<name>A0A0D2L187_HYPSF</name>
<dbReference type="Gene3D" id="3.40.50.300">
    <property type="entry name" value="P-loop containing nucleotide triphosphate hydrolases"/>
    <property type="match status" value="1"/>
</dbReference>
<evidence type="ECO:0000259" key="2">
    <source>
        <dbReference type="Pfam" id="PF24883"/>
    </source>
</evidence>
<keyword evidence="4" id="KW-1185">Reference proteome</keyword>
<proteinExistence type="predicted"/>
<dbReference type="InterPro" id="IPR056884">
    <property type="entry name" value="NPHP3-like_N"/>
</dbReference>
<evidence type="ECO:0000313" key="3">
    <source>
        <dbReference type="EMBL" id="KJA20467.1"/>
    </source>
</evidence>
<feature type="domain" description="Nephrocystin 3-like N-terminal" evidence="2">
    <location>
        <begin position="1"/>
        <end position="146"/>
    </location>
</feature>
<dbReference type="InterPro" id="IPR027417">
    <property type="entry name" value="P-loop_NTPase"/>
</dbReference>
<dbReference type="OrthoDB" id="5967843at2759"/>
<reference evidence="4" key="1">
    <citation type="submission" date="2014-04" db="EMBL/GenBank/DDBJ databases">
        <title>Evolutionary Origins and Diversification of the Mycorrhizal Mutualists.</title>
        <authorList>
            <consortium name="DOE Joint Genome Institute"/>
            <consortium name="Mycorrhizal Genomics Consortium"/>
            <person name="Kohler A."/>
            <person name="Kuo A."/>
            <person name="Nagy L.G."/>
            <person name="Floudas D."/>
            <person name="Copeland A."/>
            <person name="Barry K.W."/>
            <person name="Cichocki N."/>
            <person name="Veneault-Fourrey C."/>
            <person name="LaButti K."/>
            <person name="Lindquist E.A."/>
            <person name="Lipzen A."/>
            <person name="Lundell T."/>
            <person name="Morin E."/>
            <person name="Murat C."/>
            <person name="Riley R."/>
            <person name="Ohm R."/>
            <person name="Sun H."/>
            <person name="Tunlid A."/>
            <person name="Henrissat B."/>
            <person name="Grigoriev I.V."/>
            <person name="Hibbett D.S."/>
            <person name="Martin F."/>
        </authorList>
    </citation>
    <scope>NUCLEOTIDE SEQUENCE [LARGE SCALE GENOMIC DNA]</scope>
    <source>
        <strain evidence="4">FD-334 SS-4</strain>
    </source>
</reference>
<gene>
    <name evidence="3" type="ORF">HYPSUDRAFT_167002</name>
</gene>
<evidence type="ECO:0000256" key="1">
    <source>
        <dbReference type="ARBA" id="ARBA00022737"/>
    </source>
</evidence>
<dbReference type="STRING" id="945553.A0A0D2L187"/>
<sequence>MWIYGPAGAGKSAIMQTLAGILEELGILGGSFFFFRGAAQRDEKTHLIATLAYQLSLSVPNFDHYIAATIDRDPSIFSRTLAVQMKALVTDPMFAAARDDPQSNQWCYVMLVDGLDECSPPESHKEIITLLSESSTSPFRFIVASRPEFVIRNTFSNQAVMDQLHSLPLDNTYDPDSDIHLFLTDKFQDIKNSHPAHLSIPESWPDISIINTLVQNSSGQFIYAATVIKFVESSKHNPMTRLDSILKTGLNAGQSDMPFAQLDALYHHILGTVADLNRVLSILHCVMYPHCSYSTLKFIHGYSVGEVQTILCDMHSLLDIPDDDEYYIVFHHKSLSDFLEDPFRAKHLYVSPVNAKASMAISLINHFEASINLGKVEIDFFPSTFHDVLTPHCLTSESVYVLSKFNPYKNLSASIFLWENVVVTMDDEYCIFDIFKHYHSFIQDESVQAFSTMTSKLHDTALQNLDTWLSEALYHGLWDSTSNAFVPFICISMSPATHSRIFASPYCNMKETPILASTCHYSILNDSIPGASEAYQADIQQVLSDPLQTSYQAMQTLKIYPEITLLGYYLHLRQIDYSEFDGYLIASKYGPSPYWVMFHDWIDSLSQLIATINTRPECGSALKQYQSQNAHLPFPKFPIGLPYMQRCKLEEHRVKCTKEFCLNRKFVAISLLKEALKRLAHAAMDCFKKTNTGIEQHDYNRNHFICFLCQSTEEFVNDGDFGMDLDFDFLLLPLI</sequence>
<dbReference type="Proteomes" id="UP000054270">
    <property type="component" value="Unassembled WGS sequence"/>
</dbReference>
<organism evidence="3 4">
    <name type="scientific">Hypholoma sublateritium (strain FD-334 SS-4)</name>
    <dbReference type="NCBI Taxonomy" id="945553"/>
    <lineage>
        <taxon>Eukaryota</taxon>
        <taxon>Fungi</taxon>
        <taxon>Dikarya</taxon>
        <taxon>Basidiomycota</taxon>
        <taxon>Agaricomycotina</taxon>
        <taxon>Agaricomycetes</taxon>
        <taxon>Agaricomycetidae</taxon>
        <taxon>Agaricales</taxon>
        <taxon>Agaricineae</taxon>
        <taxon>Strophariaceae</taxon>
        <taxon>Hypholoma</taxon>
    </lineage>
</organism>
<dbReference type="AlphaFoldDB" id="A0A0D2L187"/>